<evidence type="ECO:0000256" key="1">
    <source>
        <dbReference type="SAM" id="MobiDB-lite"/>
    </source>
</evidence>
<protein>
    <recommendedName>
        <fullName evidence="4">GxxExxY protein</fullName>
    </recommendedName>
</protein>
<evidence type="ECO:0008006" key="4">
    <source>
        <dbReference type="Google" id="ProtNLM"/>
    </source>
</evidence>
<organism evidence="2 3">
    <name type="scientific">Necator americanus</name>
    <name type="common">Human hookworm</name>
    <dbReference type="NCBI Taxonomy" id="51031"/>
    <lineage>
        <taxon>Eukaryota</taxon>
        <taxon>Metazoa</taxon>
        <taxon>Ecdysozoa</taxon>
        <taxon>Nematoda</taxon>
        <taxon>Chromadorea</taxon>
        <taxon>Rhabditida</taxon>
        <taxon>Rhabditina</taxon>
        <taxon>Rhabditomorpha</taxon>
        <taxon>Strongyloidea</taxon>
        <taxon>Ancylostomatidae</taxon>
        <taxon>Bunostominae</taxon>
        <taxon>Necator</taxon>
    </lineage>
</organism>
<dbReference type="Proteomes" id="UP001303046">
    <property type="component" value="Unassembled WGS sequence"/>
</dbReference>
<sequence length="122" mass="13497">MVARGTLEAFWINAKSPKMNRKEECLAVTKELALYQDLCGVILNFGKETKLTIAEYVGAAATTGAAQVPRLEQNRQLQPGPQQAPQLEGWEPLRKRATRNSVASFNVPPVCTRICVRAVEDQ</sequence>
<keyword evidence="3" id="KW-1185">Reference proteome</keyword>
<name>A0ABR1BPH6_NECAM</name>
<proteinExistence type="predicted"/>
<dbReference type="EMBL" id="JAVFWL010000001">
    <property type="protein sequence ID" value="KAK6726986.1"/>
    <property type="molecule type" value="Genomic_DNA"/>
</dbReference>
<feature type="region of interest" description="Disordered" evidence="1">
    <location>
        <begin position="68"/>
        <end position="90"/>
    </location>
</feature>
<comment type="caution">
    <text evidence="2">The sequence shown here is derived from an EMBL/GenBank/DDBJ whole genome shotgun (WGS) entry which is preliminary data.</text>
</comment>
<reference evidence="2 3" key="1">
    <citation type="submission" date="2023-08" db="EMBL/GenBank/DDBJ databases">
        <title>A Necator americanus chromosomal reference genome.</title>
        <authorList>
            <person name="Ilik V."/>
            <person name="Petrzelkova K.J."/>
            <person name="Pardy F."/>
            <person name="Fuh T."/>
            <person name="Niatou-Singa F.S."/>
            <person name="Gouil Q."/>
            <person name="Baker L."/>
            <person name="Ritchie M.E."/>
            <person name="Jex A.R."/>
            <person name="Gazzola D."/>
            <person name="Li H."/>
            <person name="Toshio Fujiwara R."/>
            <person name="Zhan B."/>
            <person name="Aroian R.V."/>
            <person name="Pafco B."/>
            <person name="Schwarz E.M."/>
        </authorList>
    </citation>
    <scope>NUCLEOTIDE SEQUENCE [LARGE SCALE GENOMIC DNA]</scope>
    <source>
        <strain evidence="2 3">Aroian</strain>
        <tissue evidence="2">Whole animal</tissue>
    </source>
</reference>
<evidence type="ECO:0000313" key="3">
    <source>
        <dbReference type="Proteomes" id="UP001303046"/>
    </source>
</evidence>
<evidence type="ECO:0000313" key="2">
    <source>
        <dbReference type="EMBL" id="KAK6726986.1"/>
    </source>
</evidence>
<gene>
    <name evidence="2" type="primary">Necator_chrI.g1093</name>
    <name evidence="2" type="ORF">RB195_004969</name>
</gene>
<accession>A0ABR1BPH6</accession>
<feature type="compositionally biased region" description="Low complexity" evidence="1">
    <location>
        <begin position="76"/>
        <end position="87"/>
    </location>
</feature>